<dbReference type="AlphaFoldDB" id="A0A1T4XP88"/>
<dbReference type="PANTHER" id="PTHR13285">
    <property type="entry name" value="ACYLTRANSFERASE"/>
    <property type="match status" value="1"/>
</dbReference>
<feature type="transmembrane region" description="Helical" evidence="10">
    <location>
        <begin position="116"/>
        <end position="136"/>
    </location>
</feature>
<name>A0A1T4XP88_9BACT</name>
<keyword evidence="4 9" id="KW-0808">Transferase</keyword>
<dbReference type="InterPro" id="IPR024194">
    <property type="entry name" value="Ac/AlaTfrase_AlgI/DltB"/>
</dbReference>
<evidence type="ECO:0000313" key="11">
    <source>
        <dbReference type="EMBL" id="SKA91352.1"/>
    </source>
</evidence>
<comment type="similarity">
    <text evidence="2 9">Belongs to the membrane-bound acyltransferase family.</text>
</comment>
<evidence type="ECO:0000256" key="2">
    <source>
        <dbReference type="ARBA" id="ARBA00010323"/>
    </source>
</evidence>
<keyword evidence="12" id="KW-1185">Reference proteome</keyword>
<dbReference type="PANTHER" id="PTHR13285:SF23">
    <property type="entry name" value="TEICHOIC ACID D-ALANYLTRANSFERASE"/>
    <property type="match status" value="1"/>
</dbReference>
<feature type="transmembrane region" description="Helical" evidence="10">
    <location>
        <begin position="78"/>
        <end position="96"/>
    </location>
</feature>
<dbReference type="RefSeq" id="WP_078717872.1">
    <property type="nucleotide sequence ID" value="NZ_FUYC01000014.1"/>
</dbReference>
<evidence type="ECO:0000256" key="6">
    <source>
        <dbReference type="ARBA" id="ARBA00022989"/>
    </source>
</evidence>
<feature type="transmembrane region" description="Helical" evidence="10">
    <location>
        <begin position="308"/>
        <end position="330"/>
    </location>
</feature>
<feature type="transmembrane region" description="Helical" evidence="10">
    <location>
        <begin position="42"/>
        <end position="66"/>
    </location>
</feature>
<evidence type="ECO:0000256" key="10">
    <source>
        <dbReference type="SAM" id="Phobius"/>
    </source>
</evidence>
<evidence type="ECO:0000256" key="8">
    <source>
        <dbReference type="ARBA" id="ARBA00023315"/>
    </source>
</evidence>
<gene>
    <name evidence="11" type="ORF">SAMN02745704_02321</name>
</gene>
<dbReference type="InterPro" id="IPR028362">
    <property type="entry name" value="AlgI"/>
</dbReference>
<dbReference type="InterPro" id="IPR051085">
    <property type="entry name" value="MB_O-acyltransferase"/>
</dbReference>
<reference evidence="11 12" key="1">
    <citation type="submission" date="2017-02" db="EMBL/GenBank/DDBJ databases">
        <authorList>
            <person name="Peterson S.W."/>
        </authorList>
    </citation>
    <scope>NUCLEOTIDE SEQUENCE [LARGE SCALE GENOMIC DNA]</scope>
    <source>
        <strain evidence="11 12">DSM 16080</strain>
    </source>
</reference>
<feature type="transmembrane region" description="Helical" evidence="10">
    <location>
        <begin position="406"/>
        <end position="424"/>
    </location>
</feature>
<dbReference type="PIRSF" id="PIRSF016636">
    <property type="entry name" value="AlgI_DltB"/>
    <property type="match status" value="1"/>
</dbReference>
<dbReference type="InterPro" id="IPR004299">
    <property type="entry name" value="MBOAT_fam"/>
</dbReference>
<accession>A0A1T4XP88</accession>
<evidence type="ECO:0000313" key="12">
    <source>
        <dbReference type="Proteomes" id="UP000190027"/>
    </source>
</evidence>
<sequence>MVFSSIVFLLFFLPAALALNFVLPPRARNAALLFSSLVFYFWGEGFTVLLLLFSAFSVYFCGLLLHQNRTTNPARARLILFFAVCVNLSFLGYYKYANFFVLDVLHAGNTGWEHVALPVGISFFTFQAISYIIDVYRGDIRPARSFTTLACYIASFPQLVAGPIVRYRDIETDLHDRKTSVKDFSQGANRFFLGLGKKVLIANPLAQCADTLFALPSGQIGPGEAWLGTLAYSLQIYYDFSGYSDMAIGLGRMLGFHFPENFNYPYIANSIQDFWRRWHISLSTWFRDYLYIPLGGNRVSPLRTYANLATVFLLCGFWHGAAWTFVAWGAYHGLFLVLERLFLGKVLHRLPGLVRHAYALLVVLGGWVIFRAETLPQALEFLRAGAMLGGIATNPHQIERVLTNDVLLALGMGLFFSWPVYPRLKNALAASNAAGWLRPAHQGMLLGVYMICLFRLSASTYNPFLYFRF</sequence>
<keyword evidence="3 9" id="KW-1003">Cell membrane</keyword>
<dbReference type="GO" id="GO:0042121">
    <property type="term" value="P:alginic acid biosynthetic process"/>
    <property type="evidence" value="ECO:0007669"/>
    <property type="project" value="InterPro"/>
</dbReference>
<keyword evidence="5 10" id="KW-0812">Transmembrane</keyword>
<dbReference type="GO" id="GO:0016746">
    <property type="term" value="F:acyltransferase activity"/>
    <property type="evidence" value="ECO:0007669"/>
    <property type="project" value="UniProtKB-KW"/>
</dbReference>
<keyword evidence="7 9" id="KW-0472">Membrane</keyword>
<dbReference type="GO" id="GO:0005886">
    <property type="term" value="C:plasma membrane"/>
    <property type="evidence" value="ECO:0007669"/>
    <property type="project" value="UniProtKB-SubCell"/>
</dbReference>
<dbReference type="OrthoDB" id="139172at2"/>
<organism evidence="11 12">
    <name type="scientific">Paucidesulfovibrio gracilis DSM 16080</name>
    <dbReference type="NCBI Taxonomy" id="1121449"/>
    <lineage>
        <taxon>Bacteria</taxon>
        <taxon>Pseudomonadati</taxon>
        <taxon>Thermodesulfobacteriota</taxon>
        <taxon>Desulfovibrionia</taxon>
        <taxon>Desulfovibrionales</taxon>
        <taxon>Desulfovibrionaceae</taxon>
        <taxon>Paucidesulfovibrio</taxon>
    </lineage>
</organism>
<evidence type="ECO:0000256" key="1">
    <source>
        <dbReference type="ARBA" id="ARBA00004651"/>
    </source>
</evidence>
<dbReference type="Proteomes" id="UP000190027">
    <property type="component" value="Unassembled WGS sequence"/>
</dbReference>
<dbReference type="STRING" id="1121449.SAMN02745704_02321"/>
<evidence type="ECO:0000256" key="9">
    <source>
        <dbReference type="PIRNR" id="PIRNR016636"/>
    </source>
</evidence>
<protein>
    <submittedName>
        <fullName evidence="11">Alginate O-acetyltransferase complex protein AlgI</fullName>
    </submittedName>
</protein>
<dbReference type="PIRSF" id="PIRSF500217">
    <property type="entry name" value="AlgI"/>
    <property type="match status" value="1"/>
</dbReference>
<dbReference type="Pfam" id="PF03062">
    <property type="entry name" value="MBOAT"/>
    <property type="match status" value="1"/>
</dbReference>
<comment type="subcellular location">
    <subcellularLocation>
        <location evidence="1">Cell membrane</location>
        <topology evidence="1">Multi-pass membrane protein</topology>
    </subcellularLocation>
</comment>
<evidence type="ECO:0000256" key="7">
    <source>
        <dbReference type="ARBA" id="ARBA00023136"/>
    </source>
</evidence>
<keyword evidence="8 9" id="KW-0012">Acyltransferase</keyword>
<keyword evidence="6 10" id="KW-1133">Transmembrane helix</keyword>
<feature type="transmembrane region" description="Helical" evidence="10">
    <location>
        <begin position="350"/>
        <end position="370"/>
    </location>
</feature>
<evidence type="ECO:0000256" key="5">
    <source>
        <dbReference type="ARBA" id="ARBA00022692"/>
    </source>
</evidence>
<evidence type="ECO:0000256" key="4">
    <source>
        <dbReference type="ARBA" id="ARBA00022679"/>
    </source>
</evidence>
<proteinExistence type="inferred from homology"/>
<feature type="transmembrane region" description="Helical" evidence="10">
    <location>
        <begin position="444"/>
        <end position="467"/>
    </location>
</feature>
<evidence type="ECO:0000256" key="3">
    <source>
        <dbReference type="ARBA" id="ARBA00022475"/>
    </source>
</evidence>
<dbReference type="EMBL" id="FUYC01000014">
    <property type="protein sequence ID" value="SKA91352.1"/>
    <property type="molecule type" value="Genomic_DNA"/>
</dbReference>